<comment type="subunit">
    <text evidence="6">Part of the 50S ribosomal subunit.</text>
</comment>
<dbReference type="Proteomes" id="UP000178379">
    <property type="component" value="Unassembled WGS sequence"/>
</dbReference>
<gene>
    <name evidence="6" type="primary">rplF</name>
    <name evidence="10" type="ORF">A2140_03530</name>
</gene>
<dbReference type="PANTHER" id="PTHR11655">
    <property type="entry name" value="60S/50S RIBOSOMAL PROTEIN L6/L9"/>
    <property type="match status" value="1"/>
</dbReference>
<comment type="function">
    <text evidence="6 8">This protein binds to the 23S rRNA, and is important in its secondary structure. It is located near the subunit interface in the base of the L7/L12 stalk, and near the tRNA binding site of the peptidyltransferase center.</text>
</comment>
<dbReference type="InterPro" id="IPR020040">
    <property type="entry name" value="Ribosomal_uL6_a/b-dom"/>
</dbReference>
<dbReference type="PRINTS" id="PR00059">
    <property type="entry name" value="RIBOSOMALL6"/>
</dbReference>
<dbReference type="EMBL" id="MFSQ01000034">
    <property type="protein sequence ID" value="OGI41168.1"/>
    <property type="molecule type" value="Genomic_DNA"/>
</dbReference>
<dbReference type="InterPro" id="IPR000702">
    <property type="entry name" value="Ribosomal_uL6-like"/>
</dbReference>
<evidence type="ECO:0000256" key="4">
    <source>
        <dbReference type="ARBA" id="ARBA00022980"/>
    </source>
</evidence>
<dbReference type="InterPro" id="IPR002358">
    <property type="entry name" value="Ribosomal_uL6_CS"/>
</dbReference>
<name>A0A1F6T7S6_9PROT</name>
<accession>A0A1F6T7S6</accession>
<dbReference type="GO" id="GO:0019843">
    <property type="term" value="F:rRNA binding"/>
    <property type="evidence" value="ECO:0007669"/>
    <property type="project" value="UniProtKB-UniRule"/>
</dbReference>
<dbReference type="InterPro" id="IPR019906">
    <property type="entry name" value="Ribosomal_uL6_bac-type"/>
</dbReference>
<evidence type="ECO:0000256" key="7">
    <source>
        <dbReference type="RuleBase" id="RU003869"/>
    </source>
</evidence>
<dbReference type="GO" id="GO:0002181">
    <property type="term" value="P:cytoplasmic translation"/>
    <property type="evidence" value="ECO:0007669"/>
    <property type="project" value="TreeGrafter"/>
</dbReference>
<dbReference type="InterPro" id="IPR036789">
    <property type="entry name" value="Ribosomal_uL6-like_a/b-dom_sf"/>
</dbReference>
<evidence type="ECO:0000259" key="9">
    <source>
        <dbReference type="Pfam" id="PF00347"/>
    </source>
</evidence>
<dbReference type="FunFam" id="3.90.930.12:FF:000001">
    <property type="entry name" value="50S ribosomal protein L6"/>
    <property type="match status" value="1"/>
</dbReference>
<dbReference type="Pfam" id="PF00347">
    <property type="entry name" value="Ribosomal_L6"/>
    <property type="match status" value="2"/>
</dbReference>
<evidence type="ECO:0000313" key="11">
    <source>
        <dbReference type="Proteomes" id="UP000178379"/>
    </source>
</evidence>
<evidence type="ECO:0000256" key="3">
    <source>
        <dbReference type="ARBA" id="ARBA00022884"/>
    </source>
</evidence>
<evidence type="ECO:0000256" key="6">
    <source>
        <dbReference type="HAMAP-Rule" id="MF_01365"/>
    </source>
</evidence>
<dbReference type="GO" id="GO:0003735">
    <property type="term" value="F:structural constituent of ribosome"/>
    <property type="evidence" value="ECO:0007669"/>
    <property type="project" value="UniProtKB-UniRule"/>
</dbReference>
<dbReference type="STRING" id="1817756.A2140_03530"/>
<comment type="caution">
    <text evidence="10">The sequence shown here is derived from an EMBL/GenBank/DDBJ whole genome shotgun (WGS) entry which is preliminary data.</text>
</comment>
<evidence type="ECO:0000256" key="5">
    <source>
        <dbReference type="ARBA" id="ARBA00023274"/>
    </source>
</evidence>
<sequence>MSRIAKQPVMVPKGVEVKLQGNHLHIKGPKGALDQQLHPLVKVSHASDQLTFERCNDTKMARALSGTTRALVNNMVNGVTRGFEKKLAIIGVGFRAAVQGKKVNLTLGYSHPIVFDIPAGITIEAPDQNNLVVKGADRQLVGQVAANLRAYRSPDPYKGKGVRYSDERIVLKEAKKK</sequence>
<keyword evidence="2 6" id="KW-0699">rRNA-binding</keyword>
<feature type="domain" description="Large ribosomal subunit protein uL6 alpha-beta" evidence="9">
    <location>
        <begin position="11"/>
        <end position="82"/>
    </location>
</feature>
<dbReference type="AlphaFoldDB" id="A0A1F6T7S6"/>
<dbReference type="PANTHER" id="PTHR11655:SF14">
    <property type="entry name" value="LARGE RIBOSOMAL SUBUNIT PROTEIN UL6M"/>
    <property type="match status" value="1"/>
</dbReference>
<protein>
    <recommendedName>
        <fullName evidence="6">Large ribosomal subunit protein uL6</fullName>
    </recommendedName>
</protein>
<dbReference type="HAMAP" id="MF_01365_B">
    <property type="entry name" value="Ribosomal_uL6_B"/>
    <property type="match status" value="1"/>
</dbReference>
<evidence type="ECO:0000256" key="1">
    <source>
        <dbReference type="ARBA" id="ARBA00009356"/>
    </source>
</evidence>
<feature type="domain" description="Large ribosomal subunit protein uL6 alpha-beta" evidence="9">
    <location>
        <begin position="90"/>
        <end position="164"/>
    </location>
</feature>
<dbReference type="PROSITE" id="PS00525">
    <property type="entry name" value="RIBOSOMAL_L6_1"/>
    <property type="match status" value="1"/>
</dbReference>
<keyword evidence="3 6" id="KW-0694">RNA-binding</keyword>
<comment type="similarity">
    <text evidence="1 6 7">Belongs to the universal ribosomal protein uL6 family.</text>
</comment>
<dbReference type="GO" id="GO:0022625">
    <property type="term" value="C:cytosolic large ribosomal subunit"/>
    <property type="evidence" value="ECO:0007669"/>
    <property type="project" value="UniProtKB-UniRule"/>
</dbReference>
<dbReference type="FunFam" id="3.90.930.12:FF:000002">
    <property type="entry name" value="50S ribosomal protein L6"/>
    <property type="match status" value="1"/>
</dbReference>
<reference evidence="10 11" key="1">
    <citation type="journal article" date="2016" name="Nat. Commun.">
        <title>Thousands of microbial genomes shed light on interconnected biogeochemical processes in an aquifer system.</title>
        <authorList>
            <person name="Anantharaman K."/>
            <person name="Brown C.T."/>
            <person name="Hug L.A."/>
            <person name="Sharon I."/>
            <person name="Castelle C.J."/>
            <person name="Probst A.J."/>
            <person name="Thomas B.C."/>
            <person name="Singh A."/>
            <person name="Wilkins M.J."/>
            <person name="Karaoz U."/>
            <person name="Brodie E.L."/>
            <person name="Williams K.H."/>
            <person name="Hubbard S.S."/>
            <person name="Banfield J.F."/>
        </authorList>
    </citation>
    <scope>NUCLEOTIDE SEQUENCE [LARGE SCALE GENOMIC DNA]</scope>
</reference>
<evidence type="ECO:0000256" key="2">
    <source>
        <dbReference type="ARBA" id="ARBA00022730"/>
    </source>
</evidence>
<dbReference type="SUPFAM" id="SSF56053">
    <property type="entry name" value="Ribosomal protein L6"/>
    <property type="match status" value="2"/>
</dbReference>
<evidence type="ECO:0000313" key="10">
    <source>
        <dbReference type="EMBL" id="OGI41168.1"/>
    </source>
</evidence>
<proteinExistence type="inferred from homology"/>
<keyword evidence="4 6" id="KW-0689">Ribosomal protein</keyword>
<dbReference type="NCBIfam" id="TIGR03654">
    <property type="entry name" value="L6_bact"/>
    <property type="match status" value="1"/>
</dbReference>
<evidence type="ECO:0000256" key="8">
    <source>
        <dbReference type="RuleBase" id="RU003870"/>
    </source>
</evidence>
<dbReference type="PIRSF" id="PIRSF002162">
    <property type="entry name" value="Ribosomal_L6"/>
    <property type="match status" value="1"/>
</dbReference>
<organism evidence="10 11">
    <name type="scientific">Candidatus Muproteobacteria bacterium RBG_16_62_13</name>
    <dbReference type="NCBI Taxonomy" id="1817756"/>
    <lineage>
        <taxon>Bacteria</taxon>
        <taxon>Pseudomonadati</taxon>
        <taxon>Pseudomonadota</taxon>
        <taxon>Candidatus Muproteobacteria</taxon>
    </lineage>
</organism>
<dbReference type="Gene3D" id="3.90.930.12">
    <property type="entry name" value="Ribosomal protein L6, alpha-beta domain"/>
    <property type="match status" value="2"/>
</dbReference>
<keyword evidence="5 6" id="KW-0687">Ribonucleoprotein</keyword>